<dbReference type="Gene3D" id="3.40.50.2300">
    <property type="match status" value="2"/>
</dbReference>
<dbReference type="Pfam" id="PF13407">
    <property type="entry name" value="Peripla_BP_4"/>
    <property type="match status" value="1"/>
</dbReference>
<proteinExistence type="predicted"/>
<name>A0A9D1SH04_9FIRM</name>
<dbReference type="InterPro" id="IPR028082">
    <property type="entry name" value="Peripla_BP_I"/>
</dbReference>
<reference evidence="2" key="1">
    <citation type="submission" date="2020-10" db="EMBL/GenBank/DDBJ databases">
        <authorList>
            <person name="Gilroy R."/>
        </authorList>
    </citation>
    <scope>NUCLEOTIDE SEQUENCE</scope>
    <source>
        <strain evidence="2">11687</strain>
    </source>
</reference>
<sequence>LVTFGTACALCVGMGSSLVACGGNSGDKIKIGVGLYQDSGPAVTATKAYLAGIADELNCEFTYVTLSQTDEAANKGHAQTLISQGCQGMILTMDSGTTSILEECKKAGVYVAGYLCDYEISYDTIKTNENFLGTVVDGSYTGTAWGQHIAERVIAEGYKNIGMIKFPEFAYPHQVEMDAAFREAIAEYNETAEAGNQITVQATTTNLNFAPLDSSYFSQNPNLDAIYAMCAGIDFVYPTMVSAGKTNIKLFTAGFSTADDTLNNFGTSGNGCIQELVFSNAEAITYPLVMLINKISGNEFTDNPTEAARVDSSQIIITNNEELNVVKQKAMYYTGKYANAFLTGKDVKALLAENGGTHAKLVETVQSMTIEDLKAL</sequence>
<comment type="caution">
    <text evidence="2">The sequence shown here is derived from an EMBL/GenBank/DDBJ whole genome shotgun (WGS) entry which is preliminary data.</text>
</comment>
<protein>
    <submittedName>
        <fullName evidence="2">Substrate-binding domain-containing protein</fullName>
    </submittedName>
</protein>
<gene>
    <name evidence="2" type="ORF">IAC57_04515</name>
</gene>
<reference evidence="2" key="2">
    <citation type="journal article" date="2021" name="PeerJ">
        <title>Extensive microbial diversity within the chicken gut microbiome revealed by metagenomics and culture.</title>
        <authorList>
            <person name="Gilroy R."/>
            <person name="Ravi A."/>
            <person name="Getino M."/>
            <person name="Pursley I."/>
            <person name="Horton D.L."/>
            <person name="Alikhan N.F."/>
            <person name="Baker D."/>
            <person name="Gharbi K."/>
            <person name="Hall N."/>
            <person name="Watson M."/>
            <person name="Adriaenssens E.M."/>
            <person name="Foster-Nyarko E."/>
            <person name="Jarju S."/>
            <person name="Secka A."/>
            <person name="Antonio M."/>
            <person name="Oren A."/>
            <person name="Chaudhuri R.R."/>
            <person name="La Ragione R."/>
            <person name="Hildebrand F."/>
            <person name="Pallen M.J."/>
        </authorList>
    </citation>
    <scope>NUCLEOTIDE SEQUENCE</scope>
    <source>
        <strain evidence="2">11687</strain>
    </source>
</reference>
<evidence type="ECO:0000259" key="1">
    <source>
        <dbReference type="Pfam" id="PF13407"/>
    </source>
</evidence>
<dbReference type="InterPro" id="IPR025997">
    <property type="entry name" value="SBP_2_dom"/>
</dbReference>
<dbReference type="EMBL" id="DVMZ01000120">
    <property type="protein sequence ID" value="HIU59347.1"/>
    <property type="molecule type" value="Genomic_DNA"/>
</dbReference>
<evidence type="ECO:0000313" key="3">
    <source>
        <dbReference type="Proteomes" id="UP000824081"/>
    </source>
</evidence>
<dbReference type="AlphaFoldDB" id="A0A9D1SH04"/>
<feature type="domain" description="Periplasmic binding protein" evidence="1">
    <location>
        <begin position="35"/>
        <end position="295"/>
    </location>
</feature>
<dbReference type="Proteomes" id="UP000824081">
    <property type="component" value="Unassembled WGS sequence"/>
</dbReference>
<evidence type="ECO:0000313" key="2">
    <source>
        <dbReference type="EMBL" id="HIU59347.1"/>
    </source>
</evidence>
<dbReference type="SUPFAM" id="SSF53822">
    <property type="entry name" value="Periplasmic binding protein-like I"/>
    <property type="match status" value="1"/>
</dbReference>
<accession>A0A9D1SH04</accession>
<feature type="non-terminal residue" evidence="2">
    <location>
        <position position="1"/>
    </location>
</feature>
<organism evidence="2 3">
    <name type="scientific">Candidatus Scatosoma pullistercoris</name>
    <dbReference type="NCBI Taxonomy" id="2840934"/>
    <lineage>
        <taxon>Bacteria</taxon>
        <taxon>Bacillati</taxon>
        <taxon>Bacillota</taxon>
        <taxon>Clostridia</taxon>
        <taxon>Candidatus Scatosoma</taxon>
    </lineage>
</organism>